<name>A0A319C0Y0_9EURO</name>
<dbReference type="EMBL" id="KZ821741">
    <property type="protein sequence ID" value="PYH77429.1"/>
    <property type="molecule type" value="Genomic_DNA"/>
</dbReference>
<protein>
    <submittedName>
        <fullName evidence="2">Uncharacterized protein</fullName>
    </submittedName>
</protein>
<organism evidence="2 3">
    <name type="scientific">Aspergillus uvarum CBS 121591</name>
    <dbReference type="NCBI Taxonomy" id="1448315"/>
    <lineage>
        <taxon>Eukaryota</taxon>
        <taxon>Fungi</taxon>
        <taxon>Dikarya</taxon>
        <taxon>Ascomycota</taxon>
        <taxon>Pezizomycotina</taxon>
        <taxon>Eurotiomycetes</taxon>
        <taxon>Eurotiomycetidae</taxon>
        <taxon>Eurotiales</taxon>
        <taxon>Aspergillaceae</taxon>
        <taxon>Aspergillus</taxon>
        <taxon>Aspergillus subgen. Circumdati</taxon>
    </lineage>
</organism>
<dbReference type="VEuPathDB" id="FungiDB:BO82DRAFT_358265"/>
<dbReference type="STRING" id="1448315.A0A319C0Y0"/>
<gene>
    <name evidence="2" type="ORF">BO82DRAFT_358265</name>
</gene>
<feature type="region of interest" description="Disordered" evidence="1">
    <location>
        <begin position="68"/>
        <end position="92"/>
    </location>
</feature>
<evidence type="ECO:0000256" key="1">
    <source>
        <dbReference type="SAM" id="MobiDB-lite"/>
    </source>
</evidence>
<evidence type="ECO:0000313" key="3">
    <source>
        <dbReference type="Proteomes" id="UP000248340"/>
    </source>
</evidence>
<dbReference type="GeneID" id="37138979"/>
<reference evidence="2 3" key="1">
    <citation type="submission" date="2016-12" db="EMBL/GenBank/DDBJ databases">
        <title>The genomes of Aspergillus section Nigri reveals drivers in fungal speciation.</title>
        <authorList>
            <consortium name="DOE Joint Genome Institute"/>
            <person name="Vesth T.C."/>
            <person name="Nybo J."/>
            <person name="Theobald S."/>
            <person name="Brandl J."/>
            <person name="Frisvad J.C."/>
            <person name="Nielsen K.F."/>
            <person name="Lyhne E.K."/>
            <person name="Kogle M.E."/>
            <person name="Kuo A."/>
            <person name="Riley R."/>
            <person name="Clum A."/>
            <person name="Nolan M."/>
            <person name="Lipzen A."/>
            <person name="Salamov A."/>
            <person name="Henrissat B."/>
            <person name="Wiebenga A."/>
            <person name="De Vries R.P."/>
            <person name="Grigoriev I.V."/>
            <person name="Mortensen U.H."/>
            <person name="Andersen M.R."/>
            <person name="Baker S.E."/>
        </authorList>
    </citation>
    <scope>NUCLEOTIDE SEQUENCE [LARGE SCALE GENOMIC DNA]</scope>
    <source>
        <strain evidence="2 3">CBS 121591</strain>
    </source>
</reference>
<dbReference type="AlphaFoldDB" id="A0A319C0Y0"/>
<keyword evidence="3" id="KW-1185">Reference proteome</keyword>
<sequence>MQDPFQTVTDKDERTLLEDETSIYAKPMQGTRPLTSEGTLTIKAAGSKMRMDDWRLEKHLGPAPKVLWEQYNPDSDPTRTGHRTTGDLLDGSKSGNLRLMTGFVLRAPKPRMSADNSAKVLYSDAPSGLKKKYFPETTESSDDWLPGVRKEGSAQWVDVHNTWGGGDRITAQEPAIADAELEPSSAVTETTRELSLTAEATSHTQNSWQEETEPIAVQLVAKWEELMHWGRGALSRCATMSAQRNERFMHLFADAPSISVGGLSDGELRDSSSKSS</sequence>
<proteinExistence type="predicted"/>
<dbReference type="Proteomes" id="UP000248340">
    <property type="component" value="Unassembled WGS sequence"/>
</dbReference>
<dbReference type="OrthoDB" id="5352492at2759"/>
<accession>A0A319C0Y0</accession>
<dbReference type="RefSeq" id="XP_025487629.1">
    <property type="nucleotide sequence ID" value="XM_025636238.1"/>
</dbReference>
<evidence type="ECO:0000313" key="2">
    <source>
        <dbReference type="EMBL" id="PYH77429.1"/>
    </source>
</evidence>